<dbReference type="SMART" id="SM00727">
    <property type="entry name" value="STI1"/>
    <property type="match status" value="2"/>
</dbReference>
<evidence type="ECO:0000256" key="1">
    <source>
        <dbReference type="ARBA" id="ARBA00004496"/>
    </source>
</evidence>
<name>A0A7S3LFD1_9STRA</name>
<comment type="subcellular location">
    <subcellularLocation>
        <location evidence="1">Cytoplasm</location>
    </subcellularLocation>
</comment>
<evidence type="ECO:0000256" key="2">
    <source>
        <dbReference type="ARBA" id="ARBA00022490"/>
    </source>
</evidence>
<keyword evidence="3" id="KW-0677">Repeat</keyword>
<organism evidence="12">
    <name type="scientific">Amphora coffeiformis</name>
    <dbReference type="NCBI Taxonomy" id="265554"/>
    <lineage>
        <taxon>Eukaryota</taxon>
        <taxon>Sar</taxon>
        <taxon>Stramenopiles</taxon>
        <taxon>Ochrophyta</taxon>
        <taxon>Bacillariophyta</taxon>
        <taxon>Bacillariophyceae</taxon>
        <taxon>Bacillariophycidae</taxon>
        <taxon>Thalassiophysales</taxon>
        <taxon>Catenulaceae</taxon>
        <taxon>Amphora</taxon>
    </lineage>
</organism>
<reference evidence="12" key="1">
    <citation type="submission" date="2021-01" db="EMBL/GenBank/DDBJ databases">
        <authorList>
            <person name="Corre E."/>
            <person name="Pelletier E."/>
            <person name="Niang G."/>
            <person name="Scheremetjew M."/>
            <person name="Finn R."/>
            <person name="Kale V."/>
            <person name="Holt S."/>
            <person name="Cochrane G."/>
            <person name="Meng A."/>
            <person name="Brown T."/>
            <person name="Cohen L."/>
        </authorList>
    </citation>
    <scope>NUCLEOTIDE SEQUENCE</scope>
    <source>
        <strain evidence="12">CCMP127</strain>
    </source>
</reference>
<feature type="domain" description="STI1" evidence="11">
    <location>
        <begin position="146"/>
        <end position="185"/>
    </location>
</feature>
<dbReference type="InterPro" id="IPR041243">
    <property type="entry name" value="STI1/HOP_DP"/>
</dbReference>
<evidence type="ECO:0000256" key="8">
    <source>
        <dbReference type="ARBA" id="ARBA00076447"/>
    </source>
</evidence>
<dbReference type="Pfam" id="PF14559">
    <property type="entry name" value="TPR_19"/>
    <property type="match status" value="1"/>
</dbReference>
<dbReference type="PANTHER" id="PTHR22904">
    <property type="entry name" value="TPR REPEAT CONTAINING PROTEIN"/>
    <property type="match status" value="1"/>
</dbReference>
<dbReference type="PROSITE" id="PS50005">
    <property type="entry name" value="TPR"/>
    <property type="match status" value="4"/>
</dbReference>
<dbReference type="Pfam" id="PF13414">
    <property type="entry name" value="TPR_11"/>
    <property type="match status" value="1"/>
</dbReference>
<evidence type="ECO:0000256" key="6">
    <source>
        <dbReference type="ARBA" id="ARBA00066016"/>
    </source>
</evidence>
<accession>A0A7S3LFD1</accession>
<dbReference type="FunFam" id="1.10.260.100:FF:000002">
    <property type="entry name" value="Stress-induced-phosphoprotein 1 (Hsp70/Hsp90-organizing)"/>
    <property type="match status" value="1"/>
</dbReference>
<dbReference type="AlphaFoldDB" id="A0A7S3LFD1"/>
<dbReference type="EMBL" id="HBIM01023635">
    <property type="protein sequence ID" value="CAE0420795.1"/>
    <property type="molecule type" value="Transcribed_RNA"/>
</dbReference>
<dbReference type="GO" id="GO:0005737">
    <property type="term" value="C:cytoplasm"/>
    <property type="evidence" value="ECO:0007669"/>
    <property type="project" value="UniProtKB-SubCell"/>
</dbReference>
<gene>
    <name evidence="12" type="ORF">ACOF00016_LOCUS17483</name>
</gene>
<evidence type="ECO:0000313" key="12">
    <source>
        <dbReference type="EMBL" id="CAE0420795.1"/>
    </source>
</evidence>
<feature type="repeat" description="TPR" evidence="9">
    <location>
        <begin position="254"/>
        <end position="287"/>
    </location>
</feature>
<dbReference type="SUPFAM" id="SSF48452">
    <property type="entry name" value="TPR-like"/>
    <property type="match status" value="3"/>
</dbReference>
<dbReference type="InterPro" id="IPR011990">
    <property type="entry name" value="TPR-like_helical_dom_sf"/>
</dbReference>
<keyword evidence="2" id="KW-0963">Cytoplasm</keyword>
<comment type="function">
    <text evidence="5">Acts as a co-chaperone and mediates the association of the chaperones HSP70 and HSP90 probably facilitating substrate transfer from HSP70 to HSP90. Stimulates HSP70 ATPase activity and, in contrast, inhibits HSP90 ATPase activity.</text>
</comment>
<feature type="repeat" description="TPR" evidence="9">
    <location>
        <begin position="389"/>
        <end position="422"/>
    </location>
</feature>
<feature type="repeat" description="TPR" evidence="9">
    <location>
        <begin position="457"/>
        <end position="490"/>
    </location>
</feature>
<sequence>MTSTAEEFKAKGNAALQAGKTTEAIEFYTKAIAADGANHLLFSNRSAAYLKHGDANNALEDANACLGLNPNFAKGYSRKGAALHALKRYNDSMTAYNQGLEKFPDDAGLKNGLAAVQKEKDGPPAGSGAPGGGLFSPQMVAQMMMDPRMRPLLQDPAVMSKIQMVQQNPNLLPTMLQDPQMMQLLSFMMGQDDGEYKDNDDGEGDAPMPQATRSPPSKKEPEPKKKKEPEPEPEEDLSALPPAEREKKEKQRDALKRKEEGNAFYKSKKFKEALEKYDEAIALDPTNMTFLSNKAAVYFTQKDYEACIEMCMKAIEVGKENRASFEDRGKAYTRAAKAWQKKGDLGKAIEMCQEAQLENYDKDTQRLLKTMELEKRKADALAYQDDALAEEAKQRGNGFFRSQDWAKAVEAYEEAVKRAPKNAAIRNNLSAALCKIMDFSGAKRQIEEALELDPKYAKAWARKGDIEFMVKDFHKAMTSYKKGLEVDSENTACREGLQKVQMQISYGRASMTEEEKKRQAAQAMEDPEIQAIITDPVMQQLLKEMGDNPAASQKAMADPGVRAKIEKLVAAGIIETR</sequence>
<dbReference type="FunFam" id="1.25.40.10:FF:000020">
    <property type="entry name" value="Stress-induced phosphoprotein 1"/>
    <property type="match status" value="1"/>
</dbReference>
<dbReference type="PANTHER" id="PTHR22904:SF523">
    <property type="entry name" value="STRESS-INDUCED-PHOSPHOPROTEIN 1"/>
    <property type="match status" value="1"/>
</dbReference>
<feature type="compositionally biased region" description="Basic and acidic residues" evidence="10">
    <location>
        <begin position="217"/>
        <end position="230"/>
    </location>
</feature>
<evidence type="ECO:0000256" key="9">
    <source>
        <dbReference type="PROSITE-ProRule" id="PRU00339"/>
    </source>
</evidence>
<feature type="domain" description="STI1" evidence="11">
    <location>
        <begin position="526"/>
        <end position="565"/>
    </location>
</feature>
<dbReference type="InterPro" id="IPR006636">
    <property type="entry name" value="STI1_HS-bd"/>
</dbReference>
<feature type="region of interest" description="Disordered" evidence="10">
    <location>
        <begin position="191"/>
        <end position="260"/>
    </location>
</feature>
<evidence type="ECO:0000256" key="5">
    <source>
        <dbReference type="ARBA" id="ARBA00056105"/>
    </source>
</evidence>
<feature type="repeat" description="TPR" evidence="9">
    <location>
        <begin position="5"/>
        <end position="38"/>
    </location>
</feature>
<comment type="subunit">
    <text evidence="6">Monomer. Homodimer. Forms a complex composed of HOP and chaperones HSP70 and HSP90; the interaction is stronger in the absence of ATP. Interacts (via TPR 1, 2, 3, 7, 8 and 9 repeats) with HSP70 (via C-terminus); the interaction is direct and is stronger in the absence of ATP. Interacts (via TPR 4, 5 and 6 repeats) with HSP90 (via C-terminus); the interaction is direct.</text>
</comment>
<dbReference type="SMART" id="SM00028">
    <property type="entry name" value="TPR"/>
    <property type="match status" value="9"/>
</dbReference>
<feature type="compositionally biased region" description="Basic and acidic residues" evidence="10">
    <location>
        <begin position="243"/>
        <end position="260"/>
    </location>
</feature>
<evidence type="ECO:0000256" key="4">
    <source>
        <dbReference type="ARBA" id="ARBA00022803"/>
    </source>
</evidence>
<evidence type="ECO:0000256" key="10">
    <source>
        <dbReference type="SAM" id="MobiDB-lite"/>
    </source>
</evidence>
<evidence type="ECO:0000256" key="7">
    <source>
        <dbReference type="ARBA" id="ARBA00074766"/>
    </source>
</evidence>
<evidence type="ECO:0000259" key="11">
    <source>
        <dbReference type="SMART" id="SM00727"/>
    </source>
</evidence>
<dbReference type="Pfam" id="PF13181">
    <property type="entry name" value="TPR_8"/>
    <property type="match status" value="1"/>
</dbReference>
<dbReference type="FunFam" id="1.25.40.10:FF:000010">
    <property type="entry name" value="Stress-induced phosphoprotein 1"/>
    <property type="match status" value="1"/>
</dbReference>
<dbReference type="Gene3D" id="1.10.260.100">
    <property type="match status" value="2"/>
</dbReference>
<evidence type="ECO:0000256" key="3">
    <source>
        <dbReference type="ARBA" id="ARBA00022737"/>
    </source>
</evidence>
<dbReference type="Pfam" id="PF17830">
    <property type="entry name" value="STI1-HOP_DP"/>
    <property type="match status" value="2"/>
</dbReference>
<dbReference type="InterPro" id="IPR019734">
    <property type="entry name" value="TPR_rpt"/>
</dbReference>
<proteinExistence type="predicted"/>
<dbReference type="Gene3D" id="1.25.40.10">
    <property type="entry name" value="Tetratricopeptide repeat domain"/>
    <property type="match status" value="3"/>
</dbReference>
<protein>
    <recommendedName>
        <fullName evidence="7">Hsp70-Hsp90 organising protein</fullName>
    </recommendedName>
    <alternativeName>
        <fullName evidence="8">Stress-inducible protein 1</fullName>
    </alternativeName>
</protein>
<dbReference type="GO" id="GO:0051879">
    <property type="term" value="F:Hsp90 protein binding"/>
    <property type="evidence" value="ECO:0007669"/>
    <property type="project" value="TreeGrafter"/>
</dbReference>
<keyword evidence="4 9" id="KW-0802">TPR repeat</keyword>